<reference evidence="2" key="1">
    <citation type="submission" date="2023-07" db="EMBL/GenBank/DDBJ databases">
        <title>draft genome sequence of fig (Ficus carica).</title>
        <authorList>
            <person name="Takahashi T."/>
            <person name="Nishimura K."/>
        </authorList>
    </citation>
    <scope>NUCLEOTIDE SEQUENCE</scope>
</reference>
<evidence type="ECO:0000313" key="2">
    <source>
        <dbReference type="EMBL" id="GMN62774.1"/>
    </source>
</evidence>
<comment type="caution">
    <text evidence="2">The sequence shown here is derived from an EMBL/GenBank/DDBJ whole genome shotgun (WGS) entry which is preliminary data.</text>
</comment>
<accession>A0AA88E257</accession>
<keyword evidence="1" id="KW-0472">Membrane</keyword>
<name>A0AA88E257_FICCA</name>
<organism evidence="2 3">
    <name type="scientific">Ficus carica</name>
    <name type="common">Common fig</name>
    <dbReference type="NCBI Taxonomy" id="3494"/>
    <lineage>
        <taxon>Eukaryota</taxon>
        <taxon>Viridiplantae</taxon>
        <taxon>Streptophyta</taxon>
        <taxon>Embryophyta</taxon>
        <taxon>Tracheophyta</taxon>
        <taxon>Spermatophyta</taxon>
        <taxon>Magnoliopsida</taxon>
        <taxon>eudicotyledons</taxon>
        <taxon>Gunneridae</taxon>
        <taxon>Pentapetalae</taxon>
        <taxon>rosids</taxon>
        <taxon>fabids</taxon>
        <taxon>Rosales</taxon>
        <taxon>Moraceae</taxon>
        <taxon>Ficeae</taxon>
        <taxon>Ficus</taxon>
    </lineage>
</organism>
<feature type="transmembrane region" description="Helical" evidence="1">
    <location>
        <begin position="12"/>
        <end position="32"/>
    </location>
</feature>
<keyword evidence="3" id="KW-1185">Reference proteome</keyword>
<proteinExistence type="predicted"/>
<keyword evidence="1" id="KW-1133">Transmembrane helix</keyword>
<sequence>MSFFLPPDGDRIAPIILKTLVFVCAQVFPVGLRPQTTTMYTGALEFQSVTIHGQSQS</sequence>
<keyword evidence="1" id="KW-0812">Transmembrane</keyword>
<dbReference type="AlphaFoldDB" id="A0AA88E257"/>
<dbReference type="EMBL" id="BTGU01000135">
    <property type="protein sequence ID" value="GMN62774.1"/>
    <property type="molecule type" value="Genomic_DNA"/>
</dbReference>
<protein>
    <submittedName>
        <fullName evidence="2">Uncharacterized protein</fullName>
    </submittedName>
</protein>
<gene>
    <name evidence="2" type="ORF">TIFTF001_031850</name>
</gene>
<dbReference type="Proteomes" id="UP001187192">
    <property type="component" value="Unassembled WGS sequence"/>
</dbReference>
<evidence type="ECO:0000313" key="3">
    <source>
        <dbReference type="Proteomes" id="UP001187192"/>
    </source>
</evidence>
<evidence type="ECO:0000256" key="1">
    <source>
        <dbReference type="SAM" id="Phobius"/>
    </source>
</evidence>